<feature type="transmembrane region" description="Helical" evidence="1">
    <location>
        <begin position="252"/>
        <end position="273"/>
    </location>
</feature>
<reference evidence="2 3" key="1">
    <citation type="submission" date="2014-02" db="EMBL/GenBank/DDBJ databases">
        <title>The small core and large imbalanced accessory genome model reveals a collaborative survival strategy of Sorangium cellulosum strains in nature.</title>
        <authorList>
            <person name="Han K."/>
            <person name="Peng R."/>
            <person name="Blom J."/>
            <person name="Li Y.-Z."/>
        </authorList>
    </citation>
    <scope>NUCLEOTIDE SEQUENCE [LARGE SCALE GENOMIC DNA]</scope>
    <source>
        <strain evidence="2 3">So0011-07</strain>
    </source>
</reference>
<name>A0A150RZM1_SORCE</name>
<feature type="transmembrane region" description="Helical" evidence="1">
    <location>
        <begin position="24"/>
        <end position="43"/>
    </location>
</feature>
<keyword evidence="1" id="KW-1133">Transmembrane helix</keyword>
<organism evidence="2 3">
    <name type="scientific">Sorangium cellulosum</name>
    <name type="common">Polyangium cellulosum</name>
    <dbReference type="NCBI Taxonomy" id="56"/>
    <lineage>
        <taxon>Bacteria</taxon>
        <taxon>Pseudomonadati</taxon>
        <taxon>Myxococcota</taxon>
        <taxon>Polyangia</taxon>
        <taxon>Polyangiales</taxon>
        <taxon>Polyangiaceae</taxon>
        <taxon>Sorangium</taxon>
    </lineage>
</organism>
<dbReference type="Proteomes" id="UP000075635">
    <property type="component" value="Unassembled WGS sequence"/>
</dbReference>
<feature type="transmembrane region" description="Helical" evidence="1">
    <location>
        <begin position="213"/>
        <end position="232"/>
    </location>
</feature>
<gene>
    <name evidence="2" type="ORF">BE17_25430</name>
</gene>
<sequence length="279" mass="29750">MNARSMSISRELPRSIEELLRRSPVLFTAAVVHLALLFLLLGLASLDERLVLGVNAWIKPAKFAASIAIYLLTINWLIGDVALPPRGRRAVVWGTVAMVSFEMVAISMQAARGVASHFNQSSPFDGAVFALMGIAILANTALAAYLAHRFWTTRPPLPAPYLWGIRLGLAVFLLACAEGAFMSTQSAHSVGVADGGPGLPIVNWSTRGGDLRAAHFFGMHGLQAIPLVGYWLSARAPGSGSAPRTKRAARWVIAAGIVYGAVALGLFLMALAGRPLIRM</sequence>
<evidence type="ECO:0000313" key="2">
    <source>
        <dbReference type="EMBL" id="KYF85609.1"/>
    </source>
</evidence>
<proteinExistence type="predicted"/>
<feature type="transmembrane region" description="Helical" evidence="1">
    <location>
        <begin position="128"/>
        <end position="147"/>
    </location>
</feature>
<feature type="transmembrane region" description="Helical" evidence="1">
    <location>
        <begin position="63"/>
        <end position="83"/>
    </location>
</feature>
<feature type="transmembrane region" description="Helical" evidence="1">
    <location>
        <begin position="159"/>
        <end position="181"/>
    </location>
</feature>
<accession>A0A150RZM1</accession>
<evidence type="ECO:0000256" key="1">
    <source>
        <dbReference type="SAM" id="Phobius"/>
    </source>
</evidence>
<keyword evidence="1" id="KW-0472">Membrane</keyword>
<evidence type="ECO:0000313" key="3">
    <source>
        <dbReference type="Proteomes" id="UP000075635"/>
    </source>
</evidence>
<feature type="transmembrane region" description="Helical" evidence="1">
    <location>
        <begin position="90"/>
        <end position="108"/>
    </location>
</feature>
<comment type="caution">
    <text evidence="2">The sequence shown here is derived from an EMBL/GenBank/DDBJ whole genome shotgun (WGS) entry which is preliminary data.</text>
</comment>
<dbReference type="EMBL" id="JEMB01001671">
    <property type="protein sequence ID" value="KYF85609.1"/>
    <property type="molecule type" value="Genomic_DNA"/>
</dbReference>
<dbReference type="AlphaFoldDB" id="A0A150RZM1"/>
<keyword evidence="1" id="KW-0812">Transmembrane</keyword>
<protein>
    <submittedName>
        <fullName evidence="2">Uncharacterized protein</fullName>
    </submittedName>
</protein>